<organism evidence="2 3">
    <name type="scientific">Thalassiosira oceanica</name>
    <name type="common">Marine diatom</name>
    <dbReference type="NCBI Taxonomy" id="159749"/>
    <lineage>
        <taxon>Eukaryota</taxon>
        <taxon>Sar</taxon>
        <taxon>Stramenopiles</taxon>
        <taxon>Ochrophyta</taxon>
        <taxon>Bacillariophyta</taxon>
        <taxon>Coscinodiscophyceae</taxon>
        <taxon>Thalassiosirophycidae</taxon>
        <taxon>Thalassiosirales</taxon>
        <taxon>Thalassiosiraceae</taxon>
        <taxon>Thalassiosira</taxon>
    </lineage>
</organism>
<protein>
    <recommendedName>
        <fullName evidence="4">MULE transposase domain-containing protein</fullName>
    </recommendedName>
</protein>
<accession>K0TQU2</accession>
<reference evidence="2 3" key="1">
    <citation type="journal article" date="2012" name="Genome Biol.">
        <title>Genome and low-iron response of an oceanic diatom adapted to chronic iron limitation.</title>
        <authorList>
            <person name="Lommer M."/>
            <person name="Specht M."/>
            <person name="Roy A.S."/>
            <person name="Kraemer L."/>
            <person name="Andreson R."/>
            <person name="Gutowska M.A."/>
            <person name="Wolf J."/>
            <person name="Bergner S.V."/>
            <person name="Schilhabel M.B."/>
            <person name="Klostermeier U.C."/>
            <person name="Beiko R.G."/>
            <person name="Rosenstiel P."/>
            <person name="Hippler M."/>
            <person name="Laroche J."/>
        </authorList>
    </citation>
    <scope>NUCLEOTIDE SEQUENCE [LARGE SCALE GENOMIC DNA]</scope>
    <source>
        <strain evidence="2 3">CCMP1005</strain>
    </source>
</reference>
<sequence length="467" mass="52255">MDDNLRQLILAASSRESTTFQQEFKLPFGDALVDASVCCGNEARPLAGVVGQPTTFPQGSYLQLPIEVNSRVTADDFIKRNLPGCQLELSGGCKKSGPRPLFWTLSCKCHRIAKPLNQSDFEDGCVAKKGTLKESVKRIEFDHMNGCIVDATQAKKRKKKRKRRVSDQASHGKRQKQSHSRPASNRTSSYRAKEKKDRCPMKITLFKSASDDRFYVGSNSNLTHRGHPYLSPSAANRSSSELTSDDIELIELLNGKIGPQSIANILNERHDGEGEFLSKTIYSKIRELQQVKDLEKGISSDMSVAEKTIKDLEYKHEQTEKGGMFLAVVKDSSGKTYPGNITIVPSERSWVFGCIFEHAFSELYGKATLAMTQLCLTDDDRSEHGPLDNLILSRLIFINALHMLCMFHALYKPFQEEIVPMLPKNGDKVTEDGRNYVQRASYSGRVPKVFRNSSQSPWNGIHKGNSV</sequence>
<feature type="region of interest" description="Disordered" evidence="1">
    <location>
        <begin position="152"/>
        <end position="196"/>
    </location>
</feature>
<evidence type="ECO:0000313" key="2">
    <source>
        <dbReference type="EMBL" id="EJK76642.1"/>
    </source>
</evidence>
<feature type="compositionally biased region" description="Basic residues" evidence="1">
    <location>
        <begin position="154"/>
        <end position="164"/>
    </location>
</feature>
<keyword evidence="3" id="KW-1185">Reference proteome</keyword>
<evidence type="ECO:0008006" key="4">
    <source>
        <dbReference type="Google" id="ProtNLM"/>
    </source>
</evidence>
<dbReference type="AlphaFoldDB" id="K0TQU2"/>
<evidence type="ECO:0000256" key="1">
    <source>
        <dbReference type="SAM" id="MobiDB-lite"/>
    </source>
</evidence>
<dbReference type="EMBL" id="AGNL01001904">
    <property type="protein sequence ID" value="EJK76642.1"/>
    <property type="molecule type" value="Genomic_DNA"/>
</dbReference>
<comment type="caution">
    <text evidence="2">The sequence shown here is derived from an EMBL/GenBank/DDBJ whole genome shotgun (WGS) entry which is preliminary data.</text>
</comment>
<name>K0TQU2_THAOC</name>
<evidence type="ECO:0000313" key="3">
    <source>
        <dbReference type="Proteomes" id="UP000266841"/>
    </source>
</evidence>
<dbReference type="Proteomes" id="UP000266841">
    <property type="component" value="Unassembled WGS sequence"/>
</dbReference>
<gene>
    <name evidence="2" type="ORF">THAOC_01585</name>
</gene>
<proteinExistence type="predicted"/>
<feature type="compositionally biased region" description="Polar residues" evidence="1">
    <location>
        <begin position="180"/>
        <end position="190"/>
    </location>
</feature>